<evidence type="ECO:0000313" key="3">
    <source>
        <dbReference type="Proteomes" id="UP000215433"/>
    </source>
</evidence>
<dbReference type="EMBL" id="NEWD01000002">
    <property type="protein sequence ID" value="OXN01640.1"/>
    <property type="molecule type" value="Genomic_DNA"/>
</dbReference>
<keyword evidence="1" id="KW-0472">Membrane</keyword>
<sequence length="46" mass="5169">MTVADVTAILLAGVMCLILLMASATICMCILHREFGWNPFTTRRKR</sequence>
<proteinExistence type="predicted"/>
<evidence type="ECO:0000313" key="2">
    <source>
        <dbReference type="EMBL" id="OXN01640.1"/>
    </source>
</evidence>
<keyword evidence="1" id="KW-0812">Transmembrane</keyword>
<reference evidence="2 3" key="1">
    <citation type="submission" date="2017-05" db="EMBL/GenBank/DDBJ databases">
        <title>Bifidobacterium vansinderenii sp. nov.</title>
        <authorList>
            <person name="Lugli G.A."/>
            <person name="Duranti S."/>
            <person name="Mangifesta M."/>
        </authorList>
    </citation>
    <scope>NUCLEOTIDE SEQUENCE [LARGE SCALE GENOMIC DNA]</scope>
    <source>
        <strain evidence="2 3">Tam10B</strain>
    </source>
</reference>
<dbReference type="AlphaFoldDB" id="A0A229W1S5"/>
<dbReference type="RefSeq" id="WP_158214077.1">
    <property type="nucleotide sequence ID" value="NZ_NEWD01000002.1"/>
</dbReference>
<dbReference type="Proteomes" id="UP000215433">
    <property type="component" value="Unassembled WGS sequence"/>
</dbReference>
<feature type="transmembrane region" description="Helical" evidence="1">
    <location>
        <begin position="6"/>
        <end position="31"/>
    </location>
</feature>
<protein>
    <submittedName>
        <fullName evidence="2">Uncharacterized protein</fullName>
    </submittedName>
</protein>
<evidence type="ECO:0000256" key="1">
    <source>
        <dbReference type="SAM" id="Phobius"/>
    </source>
</evidence>
<comment type="caution">
    <text evidence="2">The sequence shown here is derived from an EMBL/GenBank/DDBJ whole genome shotgun (WGS) entry which is preliminary data.</text>
</comment>
<dbReference type="OrthoDB" id="9984475at2"/>
<accession>A0A229W1S5</accession>
<name>A0A229W1S5_9BIFI</name>
<keyword evidence="3" id="KW-1185">Reference proteome</keyword>
<gene>
    <name evidence="2" type="ORF">Tam10B_0082</name>
</gene>
<organism evidence="2 3">
    <name type="scientific">Bifidobacterium vansinderenii</name>
    <dbReference type="NCBI Taxonomy" id="1984871"/>
    <lineage>
        <taxon>Bacteria</taxon>
        <taxon>Bacillati</taxon>
        <taxon>Actinomycetota</taxon>
        <taxon>Actinomycetes</taxon>
        <taxon>Bifidobacteriales</taxon>
        <taxon>Bifidobacteriaceae</taxon>
        <taxon>Bifidobacterium</taxon>
    </lineage>
</organism>
<keyword evidence="1" id="KW-1133">Transmembrane helix</keyword>